<keyword evidence="2" id="KW-1185">Reference proteome</keyword>
<protein>
    <submittedName>
        <fullName evidence="1">Uncharacterized protein</fullName>
    </submittedName>
</protein>
<sequence>MAQSNTTDRLYYFARRKDTGMAGVWFTHCAPKCDQSNIACRLLHKAHTGGHTVRHKSSCDALDAHFPVGFLEDNFVATVKEFCKGWDISIAADLTMAVLRENGVHNIERLP</sequence>
<name>A0ABZ2CLY3_9CAUD</name>
<dbReference type="Proteomes" id="UP001333037">
    <property type="component" value="Segment"/>
</dbReference>
<accession>A0ABZ2CLY3</accession>
<organism evidence="1 2">
    <name type="scientific">Aeromonas phage phiA014S</name>
    <dbReference type="NCBI Taxonomy" id="3119845"/>
    <lineage>
        <taxon>Viruses</taxon>
        <taxon>Duplodnaviria</taxon>
        <taxon>Heunggongvirae</taxon>
        <taxon>Uroviricota</taxon>
        <taxon>Caudoviricetes</taxon>
        <taxon>Autographivirales</taxon>
        <taxon>Autotranscriptaviridae</taxon>
        <taxon>Studiervirinae</taxon>
        <taxon>Coryciavirus</taxon>
        <taxon>Coryciavirus A014S</taxon>
    </lineage>
</organism>
<evidence type="ECO:0000313" key="2">
    <source>
        <dbReference type="Proteomes" id="UP001333037"/>
    </source>
</evidence>
<dbReference type="EMBL" id="PP226939">
    <property type="protein sequence ID" value="WVX92092.1"/>
    <property type="molecule type" value="Genomic_DNA"/>
</dbReference>
<evidence type="ECO:0000313" key="1">
    <source>
        <dbReference type="EMBL" id="WVX92092.1"/>
    </source>
</evidence>
<proteinExistence type="predicted"/>
<reference evidence="1 2" key="1">
    <citation type="submission" date="2024-01" db="EMBL/GenBank/DDBJ databases">
        <authorList>
            <person name="Wang Y."/>
            <person name="Lin M."/>
        </authorList>
    </citation>
    <scope>NUCLEOTIDE SEQUENCE [LARGE SCALE GENOMIC DNA]</scope>
</reference>